<evidence type="ECO:0000313" key="2">
    <source>
        <dbReference type="EMBL" id="QAY69999.1"/>
    </source>
</evidence>
<protein>
    <recommendedName>
        <fullName evidence="4">Phage portal protein</fullName>
    </recommendedName>
</protein>
<dbReference type="RefSeq" id="WP_129187512.1">
    <property type="nucleotide sequence ID" value="NZ_CP035493.1"/>
</dbReference>
<proteinExistence type="predicted"/>
<sequence length="551" mass="60207">MGLVNTVRRTLRLTESASTSTALVRATAAEANIELLSEAIAELELSLEDQGWERLTAQAVDQFSREGLQRAVVVSRTMAVIDPLISAGLTLRHAYIWGQGVNVQARAQGGDDGEQDVNAVVQAFWDDPGTRRSLSGDQAHEILEKAAGTDGNVFHLLFTNPRTGKVQPRTIPFDEVTDILYDPQDRATPWYYRRQWVQQTLQAGGTTKWQTQVAWYPAVGYMPRPADRMRTINGAPVMWDAPIVHTKVNAQQGWDFGVGDVYPALRFARLYKDFLVDWATLVKALSQFAFRMTAKSKGRAQQARQALARRPQAHIPGNENSVGATAVMTEDQTLEAIPKTGATIDSESGRPLASMVASALGLPVTMLLGDPGATGARATAETLDEPTRLRLVARQSVWTETIRTIVQYVILQAVKAPQGPLRGRVERDDQTGYESVILDGDTDATVEIDWPSLEKTPLNAIVEAIAKADDTGKLPPLVIVKLLLQALGVKDADEILDDLTDEDGNWVDPYREVGAQVGQAAVNAFRRGQDPTAMTARTEPPTAADHTEQNA</sequence>
<evidence type="ECO:0000313" key="3">
    <source>
        <dbReference type="Proteomes" id="UP000292118"/>
    </source>
</evidence>
<evidence type="ECO:0000256" key="1">
    <source>
        <dbReference type="SAM" id="MobiDB-lite"/>
    </source>
</evidence>
<evidence type="ECO:0008006" key="4">
    <source>
        <dbReference type="Google" id="ProtNLM"/>
    </source>
</evidence>
<feature type="region of interest" description="Disordered" evidence="1">
    <location>
        <begin position="527"/>
        <end position="551"/>
    </location>
</feature>
<name>A0A4P6F6P3_9MICO</name>
<keyword evidence="3" id="KW-1185">Reference proteome</keyword>
<gene>
    <name evidence="2" type="ORF">ET471_08115</name>
</gene>
<reference evidence="2 3" key="1">
    <citation type="submission" date="2019-01" db="EMBL/GenBank/DDBJ databases">
        <title>Genome sequencing of strain FW10M-9.</title>
        <authorList>
            <person name="Heo J."/>
            <person name="Kim S.-J."/>
            <person name="Kim J.-S."/>
            <person name="Hong S.-B."/>
            <person name="Kwon S.-W."/>
        </authorList>
    </citation>
    <scope>NUCLEOTIDE SEQUENCE [LARGE SCALE GENOMIC DNA]</scope>
    <source>
        <strain evidence="2 3">FW10M-9</strain>
    </source>
</reference>
<accession>A0A4P6F6P3</accession>
<organism evidence="2 3">
    <name type="scientific">Xylanimonas protaetiae</name>
    <dbReference type="NCBI Taxonomy" id="2509457"/>
    <lineage>
        <taxon>Bacteria</taxon>
        <taxon>Bacillati</taxon>
        <taxon>Actinomycetota</taxon>
        <taxon>Actinomycetes</taxon>
        <taxon>Micrococcales</taxon>
        <taxon>Promicromonosporaceae</taxon>
        <taxon>Xylanimonas</taxon>
    </lineage>
</organism>
<dbReference type="Proteomes" id="UP000292118">
    <property type="component" value="Chromosome"/>
</dbReference>
<dbReference type="OrthoDB" id="5066137at2"/>
<dbReference type="KEGG" id="xya:ET471_08115"/>
<dbReference type="EMBL" id="CP035493">
    <property type="protein sequence ID" value="QAY69999.1"/>
    <property type="molecule type" value="Genomic_DNA"/>
</dbReference>
<dbReference type="AlphaFoldDB" id="A0A4P6F6P3"/>